<protein>
    <submittedName>
        <fullName evidence="2">Catechol 2,3-dioxygenase</fullName>
    </submittedName>
</protein>
<gene>
    <name evidence="2" type="ORF">SAMN05421869_115266</name>
</gene>
<dbReference type="STRING" id="633440.SAMN05421869_115266"/>
<keyword evidence="2" id="KW-0223">Dioxygenase</keyword>
<dbReference type="InterPro" id="IPR029068">
    <property type="entry name" value="Glyas_Bleomycin-R_OHBP_Dase"/>
</dbReference>
<dbReference type="Pfam" id="PF00903">
    <property type="entry name" value="Glyoxalase"/>
    <property type="match status" value="1"/>
</dbReference>
<evidence type="ECO:0000313" key="2">
    <source>
        <dbReference type="EMBL" id="SDK39081.1"/>
    </source>
</evidence>
<dbReference type="InterPro" id="IPR037523">
    <property type="entry name" value="VOC_core"/>
</dbReference>
<accession>A0A1G9BHU9</accession>
<proteinExistence type="predicted"/>
<dbReference type="EMBL" id="FNDJ01000015">
    <property type="protein sequence ID" value="SDK39081.1"/>
    <property type="molecule type" value="Genomic_DNA"/>
</dbReference>
<dbReference type="InterPro" id="IPR004360">
    <property type="entry name" value="Glyas_Fos-R_dOase_dom"/>
</dbReference>
<dbReference type="Proteomes" id="UP000199202">
    <property type="component" value="Unassembled WGS sequence"/>
</dbReference>
<keyword evidence="2" id="KW-0560">Oxidoreductase</keyword>
<dbReference type="RefSeq" id="WP_090939824.1">
    <property type="nucleotide sequence ID" value="NZ_FNDJ01000015.1"/>
</dbReference>
<keyword evidence="3" id="KW-1185">Reference proteome</keyword>
<evidence type="ECO:0000313" key="3">
    <source>
        <dbReference type="Proteomes" id="UP000199202"/>
    </source>
</evidence>
<evidence type="ECO:0000259" key="1">
    <source>
        <dbReference type="PROSITE" id="PS51819"/>
    </source>
</evidence>
<dbReference type="SUPFAM" id="SSF54593">
    <property type="entry name" value="Glyoxalase/Bleomycin resistance protein/Dihydroxybiphenyl dioxygenase"/>
    <property type="match status" value="1"/>
</dbReference>
<name>A0A1G9BHU9_9ACTN</name>
<reference evidence="2 3" key="1">
    <citation type="submission" date="2016-10" db="EMBL/GenBank/DDBJ databases">
        <authorList>
            <person name="de Groot N.N."/>
        </authorList>
    </citation>
    <scope>NUCLEOTIDE SEQUENCE [LARGE SCALE GENOMIC DNA]</scope>
    <source>
        <strain evidence="2 3">CGMCC 4.6533</strain>
    </source>
</reference>
<dbReference type="PROSITE" id="PS51819">
    <property type="entry name" value="VOC"/>
    <property type="match status" value="1"/>
</dbReference>
<dbReference type="GO" id="GO:0051213">
    <property type="term" value="F:dioxygenase activity"/>
    <property type="evidence" value="ECO:0007669"/>
    <property type="project" value="UniProtKB-KW"/>
</dbReference>
<dbReference type="AlphaFoldDB" id="A0A1G9BHU9"/>
<dbReference type="Gene3D" id="3.10.180.10">
    <property type="entry name" value="2,3-Dihydroxybiphenyl 1,2-Dioxygenase, domain 1"/>
    <property type="match status" value="1"/>
</dbReference>
<organism evidence="2 3">
    <name type="scientific">Nonomuraea jiangxiensis</name>
    <dbReference type="NCBI Taxonomy" id="633440"/>
    <lineage>
        <taxon>Bacteria</taxon>
        <taxon>Bacillati</taxon>
        <taxon>Actinomycetota</taxon>
        <taxon>Actinomycetes</taxon>
        <taxon>Streptosporangiales</taxon>
        <taxon>Streptosporangiaceae</taxon>
        <taxon>Nonomuraea</taxon>
    </lineage>
</organism>
<sequence length="135" mass="14692">MNVQLKVLPVPVTDVERAKRFYGEQVGFLVDRDTQPGTGNRTVRLTPPGAWWSIVIGPAPAMGPGPVKGLQLVVADIEAARRDLARRGVEVSAVQHYEKDGTLAEGKGGRWNAFAFFDDPDGNGWVLQERPGTEP</sequence>
<feature type="domain" description="VOC" evidence="1">
    <location>
        <begin position="4"/>
        <end position="130"/>
    </location>
</feature>
<dbReference type="OrthoDB" id="485032at2"/>